<keyword evidence="2" id="KW-0479">Metal-binding</keyword>
<dbReference type="Pfam" id="PF03604">
    <property type="entry name" value="Zn_ribbon_RPAB4"/>
    <property type="match status" value="1"/>
</dbReference>
<sequence>MVKTNDSIPLFNLNIKSCNGIMAISYGSPLLHIGRTNNELTMNIQKDVQSQKHQPVILICRKCHTESEIKSRYPIEYRECEYRVIYKRKTKIVVVSNAQ</sequence>
<evidence type="ECO:0000313" key="7">
    <source>
        <dbReference type="Ensembl" id="ENSCAFP00030031397.1"/>
    </source>
</evidence>
<keyword evidence="4" id="KW-0539">Nucleus</keyword>
<dbReference type="Ensembl" id="ENSCAFT00040047817.1">
    <property type="protein sequence ID" value="ENSCAFP00040041746.1"/>
    <property type="gene ID" value="ENSCAFG00040025619.1"/>
</dbReference>
<reference evidence="8" key="2">
    <citation type="submission" date="2018-10" db="EMBL/GenBank/DDBJ databases">
        <title>De novo assembly of a Great Dane genome.</title>
        <authorList>
            <person name="Kidd J.M."/>
            <person name="Pendleton A.L."/>
            <person name="Shen F."/>
            <person name="Emery S."/>
        </authorList>
    </citation>
    <scope>NUCLEOTIDE SEQUENCE [LARGE SCALE GENOMIC DNA]</scope>
    <source>
        <strain evidence="8">Great Dane</strain>
    </source>
</reference>
<keyword evidence="3" id="KW-0862">Zinc</keyword>
<dbReference type="Gene3D" id="2.20.28.30">
    <property type="entry name" value="RNA polymerase ii, chain L"/>
    <property type="match status" value="1"/>
</dbReference>
<accession>A0A8C0TV01</accession>
<evidence type="ECO:0000313" key="9">
    <source>
        <dbReference type="Proteomes" id="UP000002254"/>
    </source>
</evidence>
<dbReference type="GO" id="GO:0006351">
    <property type="term" value="P:DNA-templated transcription"/>
    <property type="evidence" value="ECO:0007669"/>
    <property type="project" value="InterPro"/>
</dbReference>
<dbReference type="GO" id="GO:0008270">
    <property type="term" value="F:zinc ion binding"/>
    <property type="evidence" value="ECO:0007669"/>
    <property type="project" value="InterPro"/>
</dbReference>
<dbReference type="GO" id="GO:0003677">
    <property type="term" value="F:DNA binding"/>
    <property type="evidence" value="ECO:0007669"/>
    <property type="project" value="InterPro"/>
</dbReference>
<proteinExistence type="inferred from homology"/>
<dbReference type="SUPFAM" id="SSF63393">
    <property type="entry name" value="RNA polymerase subunits"/>
    <property type="match status" value="1"/>
</dbReference>
<evidence type="ECO:0000256" key="1">
    <source>
        <dbReference type="ARBA" id="ARBA00004123"/>
    </source>
</evidence>
<evidence type="ECO:0000256" key="3">
    <source>
        <dbReference type="ARBA" id="ARBA00022833"/>
    </source>
</evidence>
<dbReference type="Proteomes" id="UP000694542">
    <property type="component" value="Chromosome 32"/>
</dbReference>
<evidence type="ECO:0000256" key="5">
    <source>
        <dbReference type="ARBA" id="ARBA00025770"/>
    </source>
</evidence>
<dbReference type="PANTHER" id="PTHR12056">
    <property type="entry name" value="DNA-DIRECTED RNA POLYMERASES I, II, AND III"/>
    <property type="match status" value="1"/>
</dbReference>
<evidence type="ECO:0000313" key="10">
    <source>
        <dbReference type="Proteomes" id="UP000694542"/>
    </source>
</evidence>
<comment type="similarity">
    <text evidence="5">Belongs to the archaeal Rpo12/eukaryotic RPC10 RNA polymerase subunit family.</text>
</comment>
<dbReference type="Proteomes" id="UP000694429">
    <property type="component" value="Chromosome 32"/>
</dbReference>
<dbReference type="AlphaFoldDB" id="A0A8C0TV01"/>
<protein>
    <submittedName>
        <fullName evidence="8">Uncharacterized protein</fullName>
    </submittedName>
</protein>
<dbReference type="SMART" id="SM00659">
    <property type="entry name" value="RPOLCX"/>
    <property type="match status" value="1"/>
</dbReference>
<dbReference type="InterPro" id="IPR039747">
    <property type="entry name" value="RPABC4"/>
</dbReference>
<reference evidence="8" key="4">
    <citation type="submission" date="2025-05" db="UniProtKB">
        <authorList>
            <consortium name="Ensembl"/>
        </authorList>
    </citation>
    <scope>IDENTIFICATION</scope>
</reference>
<dbReference type="Proteomes" id="UP000002254">
    <property type="component" value="Chromosome 32"/>
</dbReference>
<evidence type="ECO:0000313" key="6">
    <source>
        <dbReference type="Ensembl" id="ENSCAFP00000047198.1"/>
    </source>
</evidence>
<comment type="subcellular location">
    <subcellularLocation>
        <location evidence="1">Nucleus</location>
    </subcellularLocation>
</comment>
<dbReference type="PANTHER" id="PTHR12056:SF4">
    <property type="entry name" value="DNA-DIRECTED RNA POLYMERASES I, II, AND III SUBUNIT RPABC4"/>
    <property type="match status" value="1"/>
</dbReference>
<evidence type="ECO:0000256" key="2">
    <source>
        <dbReference type="ARBA" id="ARBA00022723"/>
    </source>
</evidence>
<dbReference type="GO" id="GO:0005634">
    <property type="term" value="C:nucleus"/>
    <property type="evidence" value="ECO:0007669"/>
    <property type="project" value="UniProtKB-SubCell"/>
</dbReference>
<dbReference type="Ensembl" id="ENSCAFT00000086978.2">
    <property type="protein sequence ID" value="ENSCAFP00000047198.1"/>
    <property type="gene ID" value="ENSCAFG00000046809.2"/>
</dbReference>
<reference evidence="7" key="3">
    <citation type="submission" date="2019-03" db="EMBL/GenBank/DDBJ databases">
        <authorList>
            <person name="Warren W.C."/>
            <person name="Johnson G.S."/>
        </authorList>
    </citation>
    <scope>NUCLEOTIDE SEQUENCE [LARGE SCALE GENOMIC DNA]</scope>
    <source>
        <strain evidence="7">Basenji</strain>
    </source>
</reference>
<dbReference type="Ensembl" id="ENSCAFT00030035997.1">
    <property type="protein sequence ID" value="ENSCAFP00030031397.1"/>
    <property type="gene ID" value="ENSCAFG00030019609.1"/>
</dbReference>
<dbReference type="GO" id="GO:0003899">
    <property type="term" value="F:DNA-directed RNA polymerase activity"/>
    <property type="evidence" value="ECO:0007669"/>
    <property type="project" value="InterPro"/>
</dbReference>
<dbReference type="InterPro" id="IPR006591">
    <property type="entry name" value="RNAP_P/RPABC4"/>
</dbReference>
<name>A0A8C0TV01_CANLF</name>
<accession>A0A8P0NXA9</accession>
<reference evidence="6 9" key="1">
    <citation type="journal article" date="2005" name="Nature">
        <title>Genome sequence, comparative analysis and haplotype structure of the domestic dog.</title>
        <authorList>
            <consortium name="Broad Sequencing Platform"/>
            <person name="Lindblad-Toh K."/>
            <person name="Wade C.M."/>
            <person name="Mikkelsen T.S."/>
            <person name="Karlsson E.K."/>
            <person name="Jaffe D.B."/>
            <person name="Kamal M."/>
            <person name="Clamp M."/>
            <person name="Chang J.L."/>
            <person name="Kulbokas E.J. III"/>
            <person name="Zody M.C."/>
            <person name="Mauceli E."/>
            <person name="Xie X."/>
            <person name="Breen M."/>
            <person name="Wayne R.K."/>
            <person name="Ostrander E.A."/>
            <person name="Ponting C.P."/>
            <person name="Galibert F."/>
            <person name="Smith D.R."/>
            <person name="DeJong P.J."/>
            <person name="Kirkness E."/>
            <person name="Alvarez P."/>
            <person name="Biagi T."/>
            <person name="Brockman W."/>
            <person name="Butler J."/>
            <person name="Chin C.W."/>
            <person name="Cook A."/>
            <person name="Cuff J."/>
            <person name="Daly M.J."/>
            <person name="DeCaprio D."/>
            <person name="Gnerre S."/>
            <person name="Grabherr M."/>
            <person name="Kellis M."/>
            <person name="Kleber M."/>
            <person name="Bardeleben C."/>
            <person name="Goodstadt L."/>
            <person name="Heger A."/>
            <person name="Hitte C."/>
            <person name="Kim L."/>
            <person name="Koepfli K.P."/>
            <person name="Parker H.G."/>
            <person name="Pollinger J.P."/>
            <person name="Searle S.M."/>
            <person name="Sutter N.B."/>
            <person name="Thomas R."/>
            <person name="Webber C."/>
            <person name="Baldwin J."/>
            <person name="Abebe A."/>
            <person name="Abouelleil A."/>
            <person name="Aftuck L."/>
            <person name="Ait-Zahra M."/>
            <person name="Aldredge T."/>
            <person name="Allen N."/>
            <person name="An P."/>
            <person name="Anderson S."/>
            <person name="Antoine C."/>
            <person name="Arachchi H."/>
            <person name="Aslam A."/>
            <person name="Ayotte L."/>
            <person name="Bachantsang P."/>
            <person name="Barry A."/>
            <person name="Bayul T."/>
            <person name="Benamara M."/>
            <person name="Berlin A."/>
            <person name="Bessette D."/>
            <person name="Blitshteyn B."/>
            <person name="Bloom T."/>
            <person name="Blye J."/>
            <person name="Boguslavskiy L."/>
            <person name="Bonnet C."/>
            <person name="Boukhgalter B."/>
            <person name="Brown A."/>
            <person name="Cahill P."/>
            <person name="Calixte N."/>
            <person name="Camarata J."/>
            <person name="Cheshatsang Y."/>
            <person name="Chu J."/>
            <person name="Citroen M."/>
            <person name="Collymore A."/>
            <person name="Cooke P."/>
            <person name="Dawoe T."/>
            <person name="Daza R."/>
            <person name="Decktor K."/>
            <person name="DeGray S."/>
            <person name="Dhargay N."/>
            <person name="Dooley K."/>
            <person name="Dooley K."/>
            <person name="Dorje P."/>
            <person name="Dorjee K."/>
            <person name="Dorris L."/>
            <person name="Duffey N."/>
            <person name="Dupes A."/>
            <person name="Egbiremolen O."/>
            <person name="Elong R."/>
            <person name="Falk J."/>
            <person name="Farina A."/>
            <person name="Faro S."/>
            <person name="Ferguson D."/>
            <person name="Ferreira P."/>
            <person name="Fisher S."/>
            <person name="FitzGerald M."/>
            <person name="Foley K."/>
            <person name="Foley C."/>
            <person name="Franke A."/>
            <person name="Friedrich D."/>
            <person name="Gage D."/>
            <person name="Garber M."/>
            <person name="Gearin G."/>
            <person name="Giannoukos G."/>
            <person name="Goode T."/>
            <person name="Goyette A."/>
            <person name="Graham J."/>
            <person name="Grandbois E."/>
            <person name="Gyaltsen K."/>
            <person name="Hafez N."/>
            <person name="Hagopian D."/>
            <person name="Hagos B."/>
            <person name="Hall J."/>
            <person name="Healy C."/>
            <person name="Hegarty R."/>
            <person name="Honan T."/>
            <person name="Horn A."/>
            <person name="Houde N."/>
            <person name="Hughes L."/>
            <person name="Hunnicutt L."/>
            <person name="Husby M."/>
            <person name="Jester B."/>
            <person name="Jones C."/>
            <person name="Kamat A."/>
            <person name="Kanga B."/>
            <person name="Kells C."/>
            <person name="Khazanovich D."/>
            <person name="Kieu A.C."/>
            <person name="Kisner P."/>
            <person name="Kumar M."/>
            <person name="Lance K."/>
            <person name="Landers T."/>
            <person name="Lara M."/>
            <person name="Lee W."/>
            <person name="Leger J.P."/>
            <person name="Lennon N."/>
            <person name="Leuper L."/>
            <person name="LeVine S."/>
            <person name="Liu J."/>
            <person name="Liu X."/>
            <person name="Lokyitsang Y."/>
            <person name="Lokyitsang T."/>
            <person name="Lui A."/>
            <person name="Macdonald J."/>
            <person name="Major J."/>
            <person name="Marabella R."/>
            <person name="Maru K."/>
            <person name="Matthews C."/>
            <person name="McDonough S."/>
            <person name="Mehta T."/>
            <person name="Meldrim J."/>
            <person name="Melnikov A."/>
            <person name="Meneus L."/>
            <person name="Mihalev A."/>
            <person name="Mihova T."/>
            <person name="Miller K."/>
            <person name="Mittelman R."/>
            <person name="Mlenga V."/>
            <person name="Mulrain L."/>
            <person name="Munson G."/>
            <person name="Navidi A."/>
            <person name="Naylor J."/>
            <person name="Nguyen T."/>
            <person name="Nguyen N."/>
            <person name="Nguyen C."/>
            <person name="Nguyen T."/>
            <person name="Nicol R."/>
            <person name="Norbu N."/>
            <person name="Norbu C."/>
            <person name="Novod N."/>
            <person name="Nyima T."/>
            <person name="Olandt P."/>
            <person name="O'Neill B."/>
            <person name="O'Neill K."/>
            <person name="Osman S."/>
            <person name="Oyono L."/>
            <person name="Patti C."/>
            <person name="Perrin D."/>
            <person name="Phunkhang P."/>
            <person name="Pierre F."/>
            <person name="Priest M."/>
            <person name="Rachupka A."/>
            <person name="Raghuraman S."/>
            <person name="Rameau R."/>
            <person name="Ray V."/>
            <person name="Raymond C."/>
            <person name="Rege F."/>
            <person name="Rise C."/>
            <person name="Rogers J."/>
            <person name="Rogov P."/>
            <person name="Sahalie J."/>
            <person name="Settipalli S."/>
            <person name="Sharpe T."/>
            <person name="Shea T."/>
            <person name="Sheehan M."/>
            <person name="Sherpa N."/>
            <person name="Shi J."/>
            <person name="Shih D."/>
            <person name="Sloan J."/>
            <person name="Smith C."/>
            <person name="Sparrow T."/>
            <person name="Stalker J."/>
            <person name="Stange-Thomann N."/>
            <person name="Stavropoulos S."/>
            <person name="Stone C."/>
            <person name="Stone S."/>
            <person name="Sykes S."/>
            <person name="Tchuinga P."/>
            <person name="Tenzing P."/>
            <person name="Tesfaye S."/>
            <person name="Thoulutsang D."/>
            <person name="Thoulutsang Y."/>
            <person name="Topham K."/>
            <person name="Topping I."/>
            <person name="Tsamla T."/>
            <person name="Vassiliev H."/>
            <person name="Venkataraman V."/>
            <person name="Vo A."/>
            <person name="Wangchuk T."/>
            <person name="Wangdi T."/>
            <person name="Weiand M."/>
            <person name="Wilkinson J."/>
            <person name="Wilson A."/>
            <person name="Yadav S."/>
            <person name="Yang S."/>
            <person name="Yang X."/>
            <person name="Young G."/>
            <person name="Yu Q."/>
            <person name="Zainoun J."/>
            <person name="Zembek L."/>
            <person name="Zimmer A."/>
            <person name="Lander E.S."/>
        </authorList>
    </citation>
    <scope>NUCLEOTIDE SEQUENCE [LARGE SCALE GENOMIC DNA]</scope>
    <source>
        <strain evidence="6">Boxer</strain>
    </source>
</reference>
<evidence type="ECO:0000313" key="8">
    <source>
        <dbReference type="Ensembl" id="ENSCAFP00040041746.1"/>
    </source>
</evidence>
<dbReference type="InterPro" id="IPR029040">
    <property type="entry name" value="RPABC4/Spt4"/>
</dbReference>
<evidence type="ECO:0000256" key="4">
    <source>
        <dbReference type="ARBA" id="ARBA00023242"/>
    </source>
</evidence>
<organism evidence="8 10">
    <name type="scientific">Canis lupus familiaris</name>
    <name type="common">Dog</name>
    <name type="synonym">Canis familiaris</name>
    <dbReference type="NCBI Taxonomy" id="9615"/>
    <lineage>
        <taxon>Eukaryota</taxon>
        <taxon>Metazoa</taxon>
        <taxon>Chordata</taxon>
        <taxon>Craniata</taxon>
        <taxon>Vertebrata</taxon>
        <taxon>Euteleostomi</taxon>
        <taxon>Mammalia</taxon>
        <taxon>Eutheria</taxon>
        <taxon>Laurasiatheria</taxon>
        <taxon>Carnivora</taxon>
        <taxon>Caniformia</taxon>
        <taxon>Canidae</taxon>
        <taxon>Canis</taxon>
    </lineage>
</organism>